<protein>
    <recommendedName>
        <fullName evidence="1">F-box domain-containing protein</fullName>
    </recommendedName>
</protein>
<evidence type="ECO:0000259" key="1">
    <source>
        <dbReference type="PROSITE" id="PS50181"/>
    </source>
</evidence>
<dbReference type="PROSITE" id="PS50181">
    <property type="entry name" value="FBOX"/>
    <property type="match status" value="1"/>
</dbReference>
<dbReference type="InterPro" id="IPR001810">
    <property type="entry name" value="F-box_dom"/>
</dbReference>
<evidence type="ECO:0000313" key="2">
    <source>
        <dbReference type="EMBL" id="KLO10938.1"/>
    </source>
</evidence>
<dbReference type="AlphaFoldDB" id="A0A0H2RNC9"/>
<feature type="domain" description="F-box" evidence="1">
    <location>
        <begin position="53"/>
        <end position="99"/>
    </location>
</feature>
<organism evidence="2 3">
    <name type="scientific">Schizopora paradoxa</name>
    <dbReference type="NCBI Taxonomy" id="27342"/>
    <lineage>
        <taxon>Eukaryota</taxon>
        <taxon>Fungi</taxon>
        <taxon>Dikarya</taxon>
        <taxon>Basidiomycota</taxon>
        <taxon>Agaricomycotina</taxon>
        <taxon>Agaricomycetes</taxon>
        <taxon>Hymenochaetales</taxon>
        <taxon>Schizoporaceae</taxon>
        <taxon>Schizopora</taxon>
    </lineage>
</organism>
<dbReference type="EMBL" id="KQ086013">
    <property type="protein sequence ID" value="KLO10938.1"/>
    <property type="molecule type" value="Genomic_DNA"/>
</dbReference>
<reference evidence="2 3" key="1">
    <citation type="submission" date="2015-04" db="EMBL/GenBank/DDBJ databases">
        <title>Complete genome sequence of Schizopora paradoxa KUC8140, a cosmopolitan wood degrader in East Asia.</title>
        <authorList>
            <consortium name="DOE Joint Genome Institute"/>
            <person name="Min B."/>
            <person name="Park H."/>
            <person name="Jang Y."/>
            <person name="Kim J.-J."/>
            <person name="Kim K.H."/>
            <person name="Pangilinan J."/>
            <person name="Lipzen A."/>
            <person name="Riley R."/>
            <person name="Grigoriev I.V."/>
            <person name="Spatafora J.W."/>
            <person name="Choi I.-G."/>
        </authorList>
    </citation>
    <scope>NUCLEOTIDE SEQUENCE [LARGE SCALE GENOMIC DNA]</scope>
    <source>
        <strain evidence="2 3">KUC8140</strain>
    </source>
</reference>
<accession>A0A0H2RNC9</accession>
<keyword evidence="3" id="KW-1185">Reference proteome</keyword>
<dbReference type="InterPro" id="IPR036047">
    <property type="entry name" value="F-box-like_dom_sf"/>
</dbReference>
<name>A0A0H2RNC9_9AGAM</name>
<gene>
    <name evidence="2" type="ORF">SCHPADRAFT_891998</name>
</gene>
<proteinExistence type="predicted"/>
<dbReference type="Pfam" id="PF12937">
    <property type="entry name" value="F-box-like"/>
    <property type="match status" value="1"/>
</dbReference>
<dbReference type="Gene3D" id="1.20.1280.50">
    <property type="match status" value="1"/>
</dbReference>
<evidence type="ECO:0000313" key="3">
    <source>
        <dbReference type="Proteomes" id="UP000053477"/>
    </source>
</evidence>
<dbReference type="InParanoid" id="A0A0H2RNC9"/>
<dbReference type="SUPFAM" id="SSF81383">
    <property type="entry name" value="F-box domain"/>
    <property type="match status" value="1"/>
</dbReference>
<dbReference type="OrthoDB" id="3216782at2759"/>
<dbReference type="Proteomes" id="UP000053477">
    <property type="component" value="Unassembled WGS sequence"/>
</dbReference>
<sequence>MAIIYGEGGPRWRQILSRKSRVISSSERLKSVFLKSRDDESTIHDSKPSAAPRSSFSGLPFDIALEIILHLDVKDILSIARVNRFFYEVSRAAAVWQKLAHDLMCRGRRLSLQNLLMPTELSSEQMRSSVLKSVAAEHNWLREFPKKVSASRLVKLDRDIVLDQLSYVMKYASPRHIVLPTTDGDLVGWDMNRGVALGRYNMGRQSVLINVQGHYASRSLYWITGRYTGFENDNMNLNLKLVILRVQFPDPDSDDSFVFEELQQMLMPCFFAVELHFLDTARRMLCSVFTPHENGSTGLIVILDWQTNLCAVVDIDLPYEYGRTIIGIQLSEDGEHIVIHSNDSGEEVCRFYPLSVIRNYASLWDPAMRTSGDFPKIFPSREIHSKWEHELPALAQGQLVPHTVWVLPQWWPTYPDVPLRTSTIILYISVDRAIGGRTRTWRAVQHYSYASGTAESSAVSTSSADDTSSSNISRAGPCTTARCVVEIDDPVLIPLGEHGLPILAHSFNHLGWIEEREVEVDVDGDEDTDTDTDACSQRVSSRFSSSRKRLSGLVNLLTLRKGKKGKGKARKVPRKRRALKMVTFPDPGVSPANFNNDETDGKPSTFMRPVTLDVPEHVLNEAYHIFIDPAVGTVTVATISNALHVFPYS</sequence>
<dbReference type="SMART" id="SM00256">
    <property type="entry name" value="FBOX"/>
    <property type="match status" value="1"/>
</dbReference>